<dbReference type="PROSITE" id="PS51233">
    <property type="entry name" value="VWFD"/>
    <property type="match status" value="1"/>
</dbReference>
<dbReference type="Pfam" id="PF06119">
    <property type="entry name" value="NIDO"/>
    <property type="match status" value="1"/>
</dbReference>
<keyword evidence="7" id="KW-0106">Calcium</keyword>
<dbReference type="InterPro" id="IPR049883">
    <property type="entry name" value="NOTCH1_EGF-like"/>
</dbReference>
<dbReference type="Pfam" id="PF12661">
    <property type="entry name" value="hEGF"/>
    <property type="match status" value="1"/>
</dbReference>
<dbReference type="InterPro" id="IPR000152">
    <property type="entry name" value="EGF-type_Asp/Asn_hydroxyl_site"/>
</dbReference>
<feature type="domain" description="EGF-like" evidence="13">
    <location>
        <begin position="157"/>
        <end position="197"/>
    </location>
</feature>
<dbReference type="eggNOG" id="KOG1217">
    <property type="taxonomic scope" value="Eukaryota"/>
</dbReference>
<feature type="domain" description="VWFD" evidence="15">
    <location>
        <begin position="1164"/>
        <end position="1369"/>
    </location>
</feature>
<dbReference type="Proteomes" id="UP000002852">
    <property type="component" value="Unassembled WGS sequence"/>
</dbReference>
<dbReference type="GeneTree" id="ENSGT00940000167711"/>
<feature type="domain" description="EGF-like" evidence="13">
    <location>
        <begin position="280"/>
        <end position="319"/>
    </location>
</feature>
<dbReference type="PROSITE" id="PS50856">
    <property type="entry name" value="AMOP"/>
    <property type="match status" value="1"/>
</dbReference>
<dbReference type="PROSITE" id="PS50026">
    <property type="entry name" value="EGF_3"/>
    <property type="match status" value="19"/>
</dbReference>
<reference evidence="16" key="3">
    <citation type="submission" date="2025-08" db="UniProtKB">
        <authorList>
            <consortium name="Ensembl"/>
        </authorList>
    </citation>
    <scope>IDENTIFICATION</scope>
    <source>
        <strain evidence="16">JP 163 A</strain>
    </source>
</reference>
<evidence type="ECO:0000256" key="1">
    <source>
        <dbReference type="ARBA" id="ARBA00004370"/>
    </source>
</evidence>
<dbReference type="SMART" id="SM00539">
    <property type="entry name" value="NIDO"/>
    <property type="match status" value="1"/>
</dbReference>
<feature type="domain" description="EGF-like" evidence="13">
    <location>
        <begin position="34"/>
        <end position="74"/>
    </location>
</feature>
<feature type="chain" id="PRO_5017367535" evidence="12">
    <location>
        <begin position="31"/>
        <end position="1704"/>
    </location>
</feature>
<dbReference type="InterPro" id="IPR003886">
    <property type="entry name" value="NIDO_dom"/>
</dbReference>
<dbReference type="PROSITE" id="PS00010">
    <property type="entry name" value="ASX_HYDROXYL"/>
    <property type="match status" value="15"/>
</dbReference>
<feature type="domain" description="EGF-like" evidence="13">
    <location>
        <begin position="241"/>
        <end position="279"/>
    </location>
</feature>
<dbReference type="SMART" id="SM00181">
    <property type="entry name" value="EGF"/>
    <property type="match status" value="21"/>
</dbReference>
<feature type="domain" description="EGF-like" evidence="13">
    <location>
        <begin position="603"/>
        <end position="643"/>
    </location>
</feature>
<dbReference type="InterPro" id="IPR013032">
    <property type="entry name" value="EGF-like_CS"/>
</dbReference>
<evidence type="ECO:0000256" key="9">
    <source>
        <dbReference type="ARBA" id="ARBA00023157"/>
    </source>
</evidence>
<feature type="domain" description="EGF-like" evidence="13">
    <location>
        <begin position="75"/>
        <end position="115"/>
    </location>
</feature>
<dbReference type="Pfam" id="PF12947">
    <property type="entry name" value="EGF_3"/>
    <property type="match status" value="10"/>
</dbReference>
<dbReference type="STRING" id="8083.ENSXMAP00000007496"/>
<keyword evidence="6" id="KW-0677">Repeat</keyword>
<dbReference type="Pfam" id="PF07645">
    <property type="entry name" value="EGF_CA"/>
    <property type="match status" value="8"/>
</dbReference>
<dbReference type="Gene3D" id="2.60.40.10">
    <property type="entry name" value="Immunoglobulins"/>
    <property type="match status" value="1"/>
</dbReference>
<feature type="domain" description="AMOP" evidence="14">
    <location>
        <begin position="1014"/>
        <end position="1142"/>
    </location>
</feature>
<dbReference type="FunFam" id="2.10.25.10:FF:000506">
    <property type="entry name" value="Adhesion G protein-coupled receptor E1"/>
    <property type="match status" value="4"/>
</dbReference>
<evidence type="ECO:0000259" key="13">
    <source>
        <dbReference type="PROSITE" id="PS50026"/>
    </source>
</evidence>
<keyword evidence="9 11" id="KW-1015">Disulfide bond</keyword>
<evidence type="ECO:0000256" key="8">
    <source>
        <dbReference type="ARBA" id="ARBA00023136"/>
    </source>
</evidence>
<dbReference type="GO" id="GO:0005576">
    <property type="term" value="C:extracellular region"/>
    <property type="evidence" value="ECO:0007669"/>
    <property type="project" value="UniProtKB-SubCell"/>
</dbReference>
<dbReference type="InterPro" id="IPR024731">
    <property type="entry name" value="NELL2-like_EGF"/>
</dbReference>
<dbReference type="InterPro" id="IPR001881">
    <property type="entry name" value="EGF-like_Ca-bd_dom"/>
</dbReference>
<sequence length="1704" mass="184951">MADTNGTIRIMRFSILWLLTVFALLVYCLAAVVDKSECEAEGIKCHAQADCLKISNSFTCACRVGYQGEGLQCSDINECLSGIQSCHSKARCTNSPGSYSCVCLDGYVGDGKTCQDINECQTNNGGCHPSAVCTNLDGGRTCQCSSGFTGDGVQCTDVNECTRERICHWNATCTNNPGSFACTCNAGYKGNGIYLCMDIDECSENRVCSTLLGFKGCVNTPGSYRCTCQSGFQATGQNCIDIDECANNICSPNADCKNSVGSYQCTCKSGFAGNGLTCADINECIAGNECDSKAVCINRLGSYQCLCVEGFVGDGRRCEDIDECAKPNICPSFSTCVNNPGSYKCDCGSGLIFNGSKCNDIDECKAGQCSPSANCTNSHGSFACQCLSGYRGDGFTCDDIDECSLNSKCHSKAVCKNVPGSFNCTCMTGYSGDGLQCNDINECLVNNGGCKNKATCVNNQGSFACQCQSGFILINKTICQDINECVEKTNPCGVNEECKNTDGSYECPCQAGYNRPASNMACIDRDECQDKPCHINATCLNTIGSYSCTCKRGFTGNGSHCLDKDECAQAQICHTRATCTNTVGGFFCSCQQGFIGDGFSCEDVNECSRSNTTCPPFSQCVNSPGSYVCSCLNGTVASNDTCVPPVFLCDPPCHSKGLCHLSPSGYQCVCDMGFDGNGVTCTDIDECQMDNICPDNETECLNTPGSFSCVCKQGFTLNGTQCVDVNECDTGQEECSEFAQCNNTVGGYSCFCRSGYTGDGKNCSESSLYPYGAEAGDREVKIEAEDGNSPYITPKAGFPFMGKLYDRVFFSDNGLVQFQSLAENEQYLLPSPSADGFPDDVKVPLLAVFWDDGDLTKGNGKLHYQEYSELDASDVYSQMVFKRTADEVTKFEGLKQRPSFSPTWIMKITWENVMPVSFQKVNLSETNTFQCILTTDGVRSFALLRFGQMKWGPGLRKHHDALIGYTDGKTTFKETTKPPGNLFGRAGRYRPNEVIGTLGNLGQLIYDLTGPLGSNADAGIKCQAWSKEEPDPTVWMLGLPSCPCTQMQAQEDQALLLDLSNPGETVQKWWAGTSGQVFKSLLSNQYGAGKRCVYEQEGALLAGYNDRYFYGHSTQKHIDGDLLPFQWCCIDSPQCHLYLRKRPLDRCQGYVSSIRSNSSGAAQGTALVYGSLHFITFDGAEYSFRALGEFVILRLSSASGSNIFTLQGQIEKLQTVAREIIDVPVVVRMAAFHQGIGKIEWRCSDKESGLQIFVDDAEFSVRIGVVYENKQSFAVRCRSVNRCAAVYASGLRVVVWRSEGYRQLAAMVEVPENFYRRTVGLMGLWSTNRSDDFLMSNGKVVPSQDLNPPEEEQLKLFYMSWAVPKPENLLVSSSQNVPLALNSTAPLLERLSPAELETQMRNCKNSVECVQDSVASGNAYLGQKTLEAQTQFRSLALLFGNMPPVVTEPAVIHTKVNSQVSVQIVAQDPNGDPITYTLLFASSEAHVGRVNGYLTWTPRSTKPYQLAVKVSDGQTSSLFTPVLRVCNCLNGGTCLYDSVAENHLQGKFQVVGCLCPKGYSGMFCGNTTNACRGKPCFRGVQCDPKSGPDQFSCGDCPGNTVSNGKQGYKCFEYDLCSPPFTFPCHKDAECLSTKLSYSCTCKPGFSGDGYNCTDVDECAELMACNNATHECVNKHGSFDCKCRYEDGCGTYTDINGKLPAKRIY</sequence>
<dbReference type="SMART" id="SM00723">
    <property type="entry name" value="AMOP"/>
    <property type="match status" value="1"/>
</dbReference>
<dbReference type="PANTHER" id="PTHR24040:SF16">
    <property type="entry name" value="FIBRILLIN-2-LIKE PROTEIN"/>
    <property type="match status" value="1"/>
</dbReference>
<dbReference type="GO" id="GO:0016020">
    <property type="term" value="C:membrane"/>
    <property type="evidence" value="ECO:0007669"/>
    <property type="project" value="UniProtKB-SubCell"/>
</dbReference>
<dbReference type="GO" id="GO:0030855">
    <property type="term" value="P:epithelial cell differentiation"/>
    <property type="evidence" value="ECO:0007669"/>
    <property type="project" value="UniProtKB-ARBA"/>
</dbReference>
<evidence type="ECO:0000256" key="5">
    <source>
        <dbReference type="ARBA" id="ARBA00022729"/>
    </source>
</evidence>
<keyword evidence="17" id="KW-1185">Reference proteome</keyword>
<dbReference type="GO" id="GO:0071944">
    <property type="term" value="C:cell periphery"/>
    <property type="evidence" value="ECO:0007669"/>
    <property type="project" value="UniProtKB-ARBA"/>
</dbReference>
<dbReference type="PANTHER" id="PTHR24040">
    <property type="entry name" value="LAMININ G-LIKE DOMAIN-CONTAINING PROTEIN"/>
    <property type="match status" value="1"/>
</dbReference>
<evidence type="ECO:0000256" key="3">
    <source>
        <dbReference type="ARBA" id="ARBA00022525"/>
    </source>
</evidence>
<name>M3ZZ52_XIPMA</name>
<feature type="domain" description="EGF-like" evidence="13">
    <location>
        <begin position="399"/>
        <end position="438"/>
    </location>
</feature>
<dbReference type="InterPro" id="IPR013783">
    <property type="entry name" value="Ig-like_fold"/>
</dbReference>
<keyword evidence="3" id="KW-0964">Secreted</keyword>
<evidence type="ECO:0000313" key="16">
    <source>
        <dbReference type="Ensembl" id="ENSXMAP00000007496.2"/>
    </source>
</evidence>
<dbReference type="PROSITE" id="PS01187">
    <property type="entry name" value="EGF_CA"/>
    <property type="match status" value="7"/>
</dbReference>
<dbReference type="InterPro" id="IPR051145">
    <property type="entry name" value="GAS-SHBG-PROS"/>
</dbReference>
<feature type="domain" description="EGF-like" evidence="13">
    <location>
        <begin position="1612"/>
        <end position="1653"/>
    </location>
</feature>
<keyword evidence="4 11" id="KW-0245">EGF-like domain</keyword>
<evidence type="ECO:0000256" key="2">
    <source>
        <dbReference type="ARBA" id="ARBA00004613"/>
    </source>
</evidence>
<dbReference type="GO" id="GO:0007160">
    <property type="term" value="P:cell-matrix adhesion"/>
    <property type="evidence" value="ECO:0007669"/>
    <property type="project" value="InterPro"/>
</dbReference>
<feature type="domain" description="EGF-like" evidence="13">
    <location>
        <begin position="360"/>
        <end position="398"/>
    </location>
</feature>
<evidence type="ECO:0000256" key="4">
    <source>
        <dbReference type="ARBA" id="ARBA00022536"/>
    </source>
</evidence>
<comment type="caution">
    <text evidence="11">Lacks conserved residue(s) required for the propagation of feature annotation.</text>
</comment>
<keyword evidence="10" id="KW-0325">Glycoprotein</keyword>
<dbReference type="Ensembl" id="ENSXMAT00000007504.2">
    <property type="protein sequence ID" value="ENSXMAP00000007496.2"/>
    <property type="gene ID" value="ENSXMAG00000007473.2"/>
</dbReference>
<dbReference type="SUPFAM" id="SSF57196">
    <property type="entry name" value="EGF/Laminin"/>
    <property type="match status" value="4"/>
</dbReference>
<evidence type="ECO:0000256" key="11">
    <source>
        <dbReference type="PROSITE-ProRule" id="PRU00076"/>
    </source>
</evidence>
<feature type="domain" description="EGF-like" evidence="13">
    <location>
        <begin position="116"/>
        <end position="156"/>
    </location>
</feature>
<evidence type="ECO:0000256" key="7">
    <source>
        <dbReference type="ARBA" id="ARBA00022837"/>
    </source>
</evidence>
<reference evidence="17" key="1">
    <citation type="submission" date="2012-01" db="EMBL/GenBank/DDBJ databases">
        <authorList>
            <person name="Walter R."/>
            <person name="Schartl M."/>
            <person name="Warren W."/>
        </authorList>
    </citation>
    <scope>NUCLEOTIDE SEQUENCE [LARGE SCALE GENOMIC DNA]</scope>
    <source>
        <strain evidence="17">JP 163 A</strain>
    </source>
</reference>
<keyword evidence="5 12" id="KW-0732">Signal</keyword>
<dbReference type="GO" id="GO:0048731">
    <property type="term" value="P:system development"/>
    <property type="evidence" value="ECO:0007669"/>
    <property type="project" value="UniProtKB-ARBA"/>
</dbReference>
<evidence type="ECO:0000313" key="17">
    <source>
        <dbReference type="Proteomes" id="UP000002852"/>
    </source>
</evidence>
<evidence type="ECO:0000259" key="15">
    <source>
        <dbReference type="PROSITE" id="PS51233"/>
    </source>
</evidence>
<reference evidence="17" key="2">
    <citation type="journal article" date="2013" name="Nat. Genet.">
        <title>The genome of the platyfish, Xiphophorus maculatus, provides insights into evolutionary adaptation and several complex traits.</title>
        <authorList>
            <person name="Schartl M."/>
            <person name="Walter R.B."/>
            <person name="Shen Y."/>
            <person name="Garcia T."/>
            <person name="Catchen J."/>
            <person name="Amores A."/>
            <person name="Braasch I."/>
            <person name="Chalopin D."/>
            <person name="Volff J.N."/>
            <person name="Lesch K.P."/>
            <person name="Bisazza A."/>
            <person name="Minx P."/>
            <person name="Hillier L."/>
            <person name="Wilson R.K."/>
            <person name="Fuerstenberg S."/>
            <person name="Boore J."/>
            <person name="Searle S."/>
            <person name="Postlethwait J.H."/>
            <person name="Warren W.C."/>
        </authorList>
    </citation>
    <scope>NUCLEOTIDE SEQUENCE [LARGE SCALE GENOMIC DNA]</scope>
    <source>
        <strain evidence="17">JP 163 A</strain>
    </source>
</reference>
<dbReference type="FunFam" id="2.10.25.10:FF:000038">
    <property type="entry name" value="Fibrillin 2"/>
    <property type="match status" value="12"/>
</dbReference>
<feature type="domain" description="EGF-like" evidence="13">
    <location>
        <begin position="645"/>
        <end position="682"/>
    </location>
</feature>
<evidence type="ECO:0000256" key="10">
    <source>
        <dbReference type="ARBA" id="ARBA00023180"/>
    </source>
</evidence>
<dbReference type="Pfam" id="PF17963">
    <property type="entry name" value="Big_9"/>
    <property type="match status" value="1"/>
</dbReference>
<feature type="domain" description="EGF-like" evidence="13">
    <location>
        <begin position="724"/>
        <end position="764"/>
    </location>
</feature>
<dbReference type="PROSITE" id="PS01186">
    <property type="entry name" value="EGF_2"/>
    <property type="match status" value="17"/>
</dbReference>
<dbReference type="InterPro" id="IPR009030">
    <property type="entry name" value="Growth_fac_rcpt_cys_sf"/>
</dbReference>
<dbReference type="InterPro" id="IPR001846">
    <property type="entry name" value="VWF_type-D"/>
</dbReference>
<dbReference type="CDD" id="cd00054">
    <property type="entry name" value="EGF_CA"/>
    <property type="match status" value="16"/>
</dbReference>
<feature type="disulfide bond" evidence="11">
    <location>
        <begin position="649"/>
        <end position="659"/>
    </location>
</feature>
<feature type="domain" description="EGF-like" evidence="13">
    <location>
        <begin position="563"/>
        <end position="602"/>
    </location>
</feature>
<feature type="domain" description="EGF-like" evidence="13">
    <location>
        <begin position="439"/>
        <end position="480"/>
    </location>
</feature>
<dbReference type="InterPro" id="IPR000742">
    <property type="entry name" value="EGF"/>
</dbReference>
<dbReference type="SUPFAM" id="SSF57184">
    <property type="entry name" value="Growth factor receptor domain"/>
    <property type="match status" value="5"/>
</dbReference>
<feature type="domain" description="EGF-like" evidence="13">
    <location>
        <begin position="683"/>
        <end position="723"/>
    </location>
</feature>
<feature type="domain" description="EGF-like" evidence="13">
    <location>
        <begin position="320"/>
        <end position="359"/>
    </location>
</feature>
<feature type="domain" description="EGF-like" evidence="13">
    <location>
        <begin position="198"/>
        <end position="240"/>
    </location>
</feature>
<proteinExistence type="predicted"/>
<accession>M3ZZ52</accession>
<dbReference type="InterPro" id="IPR005533">
    <property type="entry name" value="AMOP_dom"/>
</dbReference>
<dbReference type="GO" id="GO:0005509">
    <property type="term" value="F:calcium ion binding"/>
    <property type="evidence" value="ECO:0007669"/>
    <property type="project" value="InterPro"/>
</dbReference>
<dbReference type="InterPro" id="IPR018097">
    <property type="entry name" value="EGF_Ca-bd_CS"/>
</dbReference>
<dbReference type="Pfam" id="PF12662">
    <property type="entry name" value="cEGF"/>
    <property type="match status" value="1"/>
</dbReference>
<evidence type="ECO:0000256" key="6">
    <source>
        <dbReference type="ARBA" id="ARBA00022737"/>
    </source>
</evidence>
<comment type="subcellular location">
    <subcellularLocation>
        <location evidence="1">Membrane</location>
    </subcellularLocation>
    <subcellularLocation>
        <location evidence="2">Secreted</location>
    </subcellularLocation>
</comment>
<dbReference type="InterPro" id="IPR026823">
    <property type="entry name" value="cEGF"/>
</dbReference>
<evidence type="ECO:0000256" key="12">
    <source>
        <dbReference type="SAM" id="SignalP"/>
    </source>
</evidence>
<dbReference type="InParanoid" id="M3ZZ52"/>
<dbReference type="Gene3D" id="2.10.25.10">
    <property type="entry name" value="Laminin"/>
    <property type="match status" value="21"/>
</dbReference>
<feature type="domain" description="EGF-like" evidence="13">
    <location>
        <begin position="524"/>
        <end position="562"/>
    </location>
</feature>
<protein>
    <submittedName>
        <fullName evidence="16">Mucin-like protein</fullName>
    </submittedName>
</protein>
<feature type="signal peptide" evidence="12">
    <location>
        <begin position="1"/>
        <end position="30"/>
    </location>
</feature>
<organism evidence="16 17">
    <name type="scientific">Xiphophorus maculatus</name>
    <name type="common">Southern platyfish</name>
    <name type="synonym">Platypoecilus maculatus</name>
    <dbReference type="NCBI Taxonomy" id="8083"/>
    <lineage>
        <taxon>Eukaryota</taxon>
        <taxon>Metazoa</taxon>
        <taxon>Chordata</taxon>
        <taxon>Craniata</taxon>
        <taxon>Vertebrata</taxon>
        <taxon>Euteleostomi</taxon>
        <taxon>Actinopterygii</taxon>
        <taxon>Neopterygii</taxon>
        <taxon>Teleostei</taxon>
        <taxon>Neoteleostei</taxon>
        <taxon>Acanthomorphata</taxon>
        <taxon>Ovalentaria</taxon>
        <taxon>Atherinomorphae</taxon>
        <taxon>Cyprinodontiformes</taxon>
        <taxon>Poeciliidae</taxon>
        <taxon>Poeciliinae</taxon>
        <taxon>Xiphophorus</taxon>
    </lineage>
</organism>
<dbReference type="PROSITE" id="PS00022">
    <property type="entry name" value="EGF_1"/>
    <property type="match status" value="1"/>
</dbReference>
<evidence type="ECO:0000259" key="14">
    <source>
        <dbReference type="PROSITE" id="PS50856"/>
    </source>
</evidence>
<keyword evidence="8" id="KW-0472">Membrane</keyword>
<dbReference type="SMART" id="SM00179">
    <property type="entry name" value="EGF_CA"/>
    <property type="match status" value="20"/>
</dbReference>
<feature type="domain" description="EGF-like" evidence="13">
    <location>
        <begin position="481"/>
        <end position="519"/>
    </location>
</feature>
<reference evidence="16" key="4">
    <citation type="submission" date="2025-09" db="UniProtKB">
        <authorList>
            <consortium name="Ensembl"/>
        </authorList>
    </citation>
    <scope>IDENTIFICATION</scope>
    <source>
        <strain evidence="16">JP 163 A</strain>
    </source>
</reference>
<dbReference type="HOGENOM" id="CLU_402044_0_0_1"/>